<evidence type="ECO:0000313" key="3">
    <source>
        <dbReference type="Proteomes" id="UP000248066"/>
    </source>
</evidence>
<accession>A0A2W0H718</accession>
<dbReference type="AlphaFoldDB" id="A0A2W0H718"/>
<sequence length="231" mass="27069">MSDVETKVKPDYSELASYTGRLFRDNFGKGPQSVYVSIEHPVVTIYLRDFLAPMERVLDKQKNKMKIEETRDLLMQELIPDIKAQVRIMLETDVESVYYDWSIDNRSGLIICILKDAEDVPFPDYEGKERIHEQINQLSIIAEKAPEEIASSHLNDRTLIIRRTGILVEIEKEMIRSGFSEQLRLAKRRLEKRLLETSVFETILESSVVDRFVDWDFDKDRSYIVLILKPR</sequence>
<protein>
    <recommendedName>
        <fullName evidence="1">Na+-translocating membrane potential-generating system MpsC domain-containing protein</fullName>
    </recommendedName>
</protein>
<dbReference type="EMBL" id="PDOF01000001">
    <property type="protein sequence ID" value="PYZ97663.1"/>
    <property type="molecule type" value="Genomic_DNA"/>
</dbReference>
<reference evidence="2 3" key="1">
    <citation type="submission" date="2017-10" db="EMBL/GenBank/DDBJ databases">
        <title>Bacillus sp. nov., a halophilic bacterium isolated from a Yangshapao Lake.</title>
        <authorList>
            <person name="Wang H."/>
        </authorList>
    </citation>
    <scope>NUCLEOTIDE SEQUENCE [LARGE SCALE GENOMIC DNA]</scope>
    <source>
        <strain evidence="2 3">YSP-3</strain>
    </source>
</reference>
<feature type="domain" description="Na+-translocating membrane potential-generating system MpsC" evidence="1">
    <location>
        <begin position="143"/>
        <end position="229"/>
    </location>
</feature>
<proteinExistence type="predicted"/>
<dbReference type="InterPro" id="IPR018745">
    <property type="entry name" value="MpsC"/>
</dbReference>
<comment type="caution">
    <text evidence="2">The sequence shown here is derived from an EMBL/GenBank/DDBJ whole genome shotgun (WGS) entry which is preliminary data.</text>
</comment>
<dbReference type="OrthoDB" id="2677857at2"/>
<dbReference type="Pfam" id="PF10057">
    <property type="entry name" value="MpsC"/>
    <property type="match status" value="2"/>
</dbReference>
<organism evidence="2 3">
    <name type="scientific">Alteribacter lacisalsi</name>
    <dbReference type="NCBI Taxonomy" id="2045244"/>
    <lineage>
        <taxon>Bacteria</taxon>
        <taxon>Bacillati</taxon>
        <taxon>Bacillota</taxon>
        <taxon>Bacilli</taxon>
        <taxon>Bacillales</taxon>
        <taxon>Bacillaceae</taxon>
        <taxon>Alteribacter</taxon>
    </lineage>
</organism>
<name>A0A2W0H718_9BACI</name>
<evidence type="ECO:0000313" key="2">
    <source>
        <dbReference type="EMBL" id="PYZ97663.1"/>
    </source>
</evidence>
<gene>
    <name evidence="2" type="ORF">CR205_03460</name>
</gene>
<dbReference type="Proteomes" id="UP000248066">
    <property type="component" value="Unassembled WGS sequence"/>
</dbReference>
<evidence type="ECO:0000259" key="1">
    <source>
        <dbReference type="Pfam" id="PF10057"/>
    </source>
</evidence>
<feature type="domain" description="Na+-translocating membrane potential-generating system MpsC" evidence="1">
    <location>
        <begin position="13"/>
        <end position="115"/>
    </location>
</feature>
<keyword evidence="3" id="KW-1185">Reference proteome</keyword>